<dbReference type="Proteomes" id="UP000034034">
    <property type="component" value="Chromosome"/>
</dbReference>
<dbReference type="EMBL" id="CP009922">
    <property type="protein sequence ID" value="AKG41936.1"/>
    <property type="molecule type" value="Genomic_DNA"/>
</dbReference>
<accession>A0A0F7CMX8</accession>
<dbReference type="PATRIC" id="fig|408015.6.peg.580"/>
<gene>
    <name evidence="1" type="ORF">SXIM_05520</name>
</gene>
<dbReference type="KEGG" id="sxi:SXIM_05520"/>
<protein>
    <recommendedName>
        <fullName evidence="3">SdpA family antimicrobial peptide system protein</fullName>
    </recommendedName>
</protein>
<dbReference type="HOGENOM" id="CLU_097066_0_0_11"/>
<name>A0A0F7CMX8_9ACTN</name>
<dbReference type="AlphaFoldDB" id="A0A0F7CMX8"/>
<proteinExistence type="predicted"/>
<evidence type="ECO:0008006" key="3">
    <source>
        <dbReference type="Google" id="ProtNLM"/>
    </source>
</evidence>
<dbReference type="InterPro" id="IPR023902">
    <property type="entry name" value="Sporulation_SdpA"/>
</dbReference>
<evidence type="ECO:0000313" key="1">
    <source>
        <dbReference type="EMBL" id="AKG41936.1"/>
    </source>
</evidence>
<dbReference type="RefSeq" id="WP_053116069.1">
    <property type="nucleotide sequence ID" value="NZ_CP009922.3"/>
</dbReference>
<keyword evidence="2" id="KW-1185">Reference proteome</keyword>
<reference evidence="1" key="1">
    <citation type="submission" date="2019-08" db="EMBL/GenBank/DDBJ databases">
        <title>Complete genome sequence of a mangrove-derived Streptomyces xiamenensis.</title>
        <authorList>
            <person name="Xu J."/>
        </authorList>
    </citation>
    <scope>NUCLEOTIDE SEQUENCE</scope>
    <source>
        <strain evidence="1">318</strain>
    </source>
</reference>
<dbReference type="Pfam" id="PF17418">
    <property type="entry name" value="SdpA"/>
    <property type="match status" value="1"/>
</dbReference>
<sequence length="201" mass="21879">MRRTPDAWKRRLPLGVDGPLTTRVPRQRLWAVATAWALAVLYVAQAHLPGNVITLPGQHTVTPAVRSIAPQGWGFFTKSPREIELQPYVLRDGAWVNASLAPHGEPRHWLGFDRRSRSQGIEMALLINEAPGLTWSDCERGALAACLASAPPPGPAVNRTPGPTLCGTVAVIQQKPVPFAWRDLLAGSHTPDRLTVLDVTC</sequence>
<dbReference type="NCBIfam" id="TIGR04034">
    <property type="entry name" value="export_SdpA"/>
    <property type="match status" value="1"/>
</dbReference>
<dbReference type="STRING" id="408015.SXIM_05520"/>
<evidence type="ECO:0000313" key="2">
    <source>
        <dbReference type="Proteomes" id="UP000034034"/>
    </source>
</evidence>
<organism evidence="1 2">
    <name type="scientific">Streptomyces xiamenensis</name>
    <dbReference type="NCBI Taxonomy" id="408015"/>
    <lineage>
        <taxon>Bacteria</taxon>
        <taxon>Bacillati</taxon>
        <taxon>Actinomycetota</taxon>
        <taxon>Actinomycetes</taxon>
        <taxon>Kitasatosporales</taxon>
        <taxon>Streptomycetaceae</taxon>
        <taxon>Streptomyces</taxon>
    </lineage>
</organism>